<proteinExistence type="predicted"/>
<accession>A0A2P2QKG9</accession>
<dbReference type="EMBL" id="GGEC01086988">
    <property type="protein sequence ID" value="MBX67472.1"/>
    <property type="molecule type" value="Transcribed_RNA"/>
</dbReference>
<dbReference type="AlphaFoldDB" id="A0A2P2QKG9"/>
<feature type="region of interest" description="Disordered" evidence="1">
    <location>
        <begin position="1"/>
        <end position="31"/>
    </location>
</feature>
<sequence>MPSADKTPPGHNEEKKKGLSREEAFIGKRIL</sequence>
<evidence type="ECO:0000313" key="2">
    <source>
        <dbReference type="EMBL" id="MBX67472.1"/>
    </source>
</evidence>
<organism evidence="2">
    <name type="scientific">Rhizophora mucronata</name>
    <name type="common">Asiatic mangrove</name>
    <dbReference type="NCBI Taxonomy" id="61149"/>
    <lineage>
        <taxon>Eukaryota</taxon>
        <taxon>Viridiplantae</taxon>
        <taxon>Streptophyta</taxon>
        <taxon>Embryophyta</taxon>
        <taxon>Tracheophyta</taxon>
        <taxon>Spermatophyta</taxon>
        <taxon>Magnoliopsida</taxon>
        <taxon>eudicotyledons</taxon>
        <taxon>Gunneridae</taxon>
        <taxon>Pentapetalae</taxon>
        <taxon>rosids</taxon>
        <taxon>fabids</taxon>
        <taxon>Malpighiales</taxon>
        <taxon>Rhizophoraceae</taxon>
        <taxon>Rhizophora</taxon>
    </lineage>
</organism>
<reference evidence="2" key="1">
    <citation type="submission" date="2018-02" db="EMBL/GenBank/DDBJ databases">
        <title>Rhizophora mucronata_Transcriptome.</title>
        <authorList>
            <person name="Meera S.P."/>
            <person name="Sreeshan A."/>
            <person name="Augustine A."/>
        </authorList>
    </citation>
    <scope>NUCLEOTIDE SEQUENCE</scope>
    <source>
        <tissue evidence="2">Leaf</tissue>
    </source>
</reference>
<name>A0A2P2QKG9_RHIMU</name>
<feature type="compositionally biased region" description="Basic and acidic residues" evidence="1">
    <location>
        <begin position="11"/>
        <end position="31"/>
    </location>
</feature>
<evidence type="ECO:0000256" key="1">
    <source>
        <dbReference type="SAM" id="MobiDB-lite"/>
    </source>
</evidence>
<protein>
    <submittedName>
        <fullName evidence="2">Uncharacterized protein</fullName>
    </submittedName>
</protein>